<sequence>MPPESIHIELLHFDDNPIGKEREYGVTEDAAKQFIANTKASVNKRKGEFENYYSAEGCASVNKKTGNIRTAYKENEFTDSVKAMREVLKKYGG</sequence>
<dbReference type="AlphaFoldDB" id="A0AAU8A5Y5"/>
<accession>A0AAU8A5Y5</accession>
<dbReference type="EMBL" id="CP117826">
    <property type="protein sequence ID" value="XCC61481.1"/>
    <property type="molecule type" value="Genomic_DNA"/>
</dbReference>
<gene>
    <name evidence="1" type="ORF">PUP29_08050</name>
</gene>
<reference evidence="1" key="1">
    <citation type="submission" date="2023-02" db="EMBL/GenBank/DDBJ databases">
        <title>Gut commensal Christensenella minuta modulates host metabolism via a new class of secondary bile acids.</title>
        <authorList>
            <person name="Liu C."/>
        </authorList>
    </citation>
    <scope>NUCLEOTIDE SEQUENCE</scope>
    <source>
        <strain evidence="1">CA70</strain>
    </source>
</reference>
<organism evidence="1">
    <name type="scientific">Christensenella massiliensis</name>
    <dbReference type="NCBI Taxonomy" id="1805714"/>
    <lineage>
        <taxon>Bacteria</taxon>
        <taxon>Bacillati</taxon>
        <taxon>Bacillota</taxon>
        <taxon>Clostridia</taxon>
        <taxon>Christensenellales</taxon>
        <taxon>Christensenellaceae</taxon>
        <taxon>Christensenella</taxon>
    </lineage>
</organism>
<evidence type="ECO:0000313" key="1">
    <source>
        <dbReference type="EMBL" id="XCC61481.1"/>
    </source>
</evidence>
<protein>
    <submittedName>
        <fullName evidence="1">Uncharacterized protein</fullName>
    </submittedName>
</protein>
<proteinExistence type="predicted"/>
<name>A0AAU8A5Y5_9FIRM</name>
<dbReference type="RefSeq" id="WP_079546355.1">
    <property type="nucleotide sequence ID" value="NZ_CP117826.1"/>
</dbReference>